<keyword evidence="8 9" id="KW-0472">Membrane</keyword>
<evidence type="ECO:0000256" key="6">
    <source>
        <dbReference type="ARBA" id="ARBA00022692"/>
    </source>
</evidence>
<dbReference type="PANTHER" id="PTHR32063">
    <property type="match status" value="1"/>
</dbReference>
<dbReference type="Gene3D" id="3.30.70.1320">
    <property type="entry name" value="Multidrug efflux transporter AcrB pore domain like"/>
    <property type="match status" value="1"/>
</dbReference>
<evidence type="ECO:0000256" key="3">
    <source>
        <dbReference type="ARBA" id="ARBA00022448"/>
    </source>
</evidence>
<feature type="transmembrane region" description="Helical" evidence="9">
    <location>
        <begin position="1017"/>
        <end position="1038"/>
    </location>
</feature>
<dbReference type="EMBL" id="JACVFC010000001">
    <property type="protein sequence ID" value="MBC9929091.1"/>
    <property type="molecule type" value="Genomic_DNA"/>
</dbReference>
<feature type="transmembrane region" description="Helical" evidence="9">
    <location>
        <begin position="876"/>
        <end position="895"/>
    </location>
</feature>
<feature type="transmembrane region" description="Helical" evidence="9">
    <location>
        <begin position="341"/>
        <end position="358"/>
    </location>
</feature>
<keyword evidence="7 9" id="KW-1133">Transmembrane helix</keyword>
<evidence type="ECO:0000256" key="9">
    <source>
        <dbReference type="SAM" id="Phobius"/>
    </source>
</evidence>
<dbReference type="Gene3D" id="1.20.1640.10">
    <property type="entry name" value="Multidrug efflux transporter AcrB transmembrane domain"/>
    <property type="match status" value="2"/>
</dbReference>
<feature type="transmembrane region" description="Helical" evidence="9">
    <location>
        <begin position="437"/>
        <end position="457"/>
    </location>
</feature>
<feature type="transmembrane region" description="Helical" evidence="9">
    <location>
        <begin position="902"/>
        <end position="926"/>
    </location>
</feature>
<keyword evidence="6 9" id="KW-0812">Transmembrane</keyword>
<feature type="transmembrane region" description="Helical" evidence="9">
    <location>
        <begin position="365"/>
        <end position="385"/>
    </location>
</feature>
<dbReference type="Gene3D" id="3.30.70.1440">
    <property type="entry name" value="Multidrug efflux transporter AcrB pore domain"/>
    <property type="match status" value="1"/>
</dbReference>
<keyword evidence="4" id="KW-1003">Cell membrane</keyword>
<feature type="transmembrane region" description="Helical" evidence="9">
    <location>
        <begin position="932"/>
        <end position="957"/>
    </location>
</feature>
<feature type="transmembrane region" description="Helical" evidence="9">
    <location>
        <begin position="469"/>
        <end position="496"/>
    </location>
</feature>
<keyword evidence="3" id="KW-0813">Transport</keyword>
<feature type="transmembrane region" description="Helical" evidence="9">
    <location>
        <begin position="547"/>
        <end position="564"/>
    </location>
</feature>
<comment type="caution">
    <text evidence="10">The sequence shown here is derived from an EMBL/GenBank/DDBJ whole genome shotgun (WGS) entry which is preliminary data.</text>
</comment>
<dbReference type="Gene3D" id="3.30.2090.10">
    <property type="entry name" value="Multidrug efflux transporter AcrB TolC docking domain, DN and DC subdomains"/>
    <property type="match status" value="2"/>
</dbReference>
<dbReference type="InterPro" id="IPR004764">
    <property type="entry name" value="MdtF-like"/>
</dbReference>
<dbReference type="PRINTS" id="PR00702">
    <property type="entry name" value="ACRIFLAVINRP"/>
</dbReference>
<evidence type="ECO:0000256" key="4">
    <source>
        <dbReference type="ARBA" id="ARBA00022475"/>
    </source>
</evidence>
<dbReference type="Pfam" id="PF00873">
    <property type="entry name" value="ACR_tran"/>
    <property type="match status" value="1"/>
</dbReference>
<dbReference type="SUPFAM" id="SSF82866">
    <property type="entry name" value="Multidrug efflux transporter AcrB transmembrane domain"/>
    <property type="match status" value="2"/>
</dbReference>
<dbReference type="NCBIfam" id="TIGR00915">
    <property type="entry name" value="2A0602"/>
    <property type="match status" value="1"/>
</dbReference>
<evidence type="ECO:0000256" key="5">
    <source>
        <dbReference type="ARBA" id="ARBA00022519"/>
    </source>
</evidence>
<dbReference type="PANTHER" id="PTHR32063:SF9">
    <property type="entry name" value="SIMILAR TO MULTIDRUG RESISTANCE PROTEIN MEXB"/>
    <property type="match status" value="1"/>
</dbReference>
<protein>
    <submittedName>
        <fullName evidence="10">Efflux RND transporter permease subunit</fullName>
    </submittedName>
</protein>
<dbReference type="Proteomes" id="UP000659124">
    <property type="component" value="Unassembled WGS sequence"/>
</dbReference>
<dbReference type="RefSeq" id="WP_188086241.1">
    <property type="nucleotide sequence ID" value="NZ_JACVFC010000001.1"/>
</dbReference>
<comment type="subcellular location">
    <subcellularLocation>
        <location evidence="1">Cell inner membrane</location>
        <topology evidence="1">Multi-pass membrane protein</topology>
    </subcellularLocation>
</comment>
<evidence type="ECO:0000256" key="7">
    <source>
        <dbReference type="ARBA" id="ARBA00022989"/>
    </source>
</evidence>
<keyword evidence="5" id="KW-0997">Cell inner membrane</keyword>
<dbReference type="Gene3D" id="3.30.70.1430">
    <property type="entry name" value="Multidrug efflux transporter AcrB pore domain"/>
    <property type="match status" value="2"/>
</dbReference>
<feature type="transmembrane region" description="Helical" evidence="9">
    <location>
        <begin position="12"/>
        <end position="32"/>
    </location>
</feature>
<evidence type="ECO:0000256" key="1">
    <source>
        <dbReference type="ARBA" id="ARBA00004429"/>
    </source>
</evidence>
<name>A0ABR7TFH6_9BACT</name>
<dbReference type="InterPro" id="IPR027463">
    <property type="entry name" value="AcrB_DN_DC_subdom"/>
</dbReference>
<dbReference type="InterPro" id="IPR001036">
    <property type="entry name" value="Acrflvin-R"/>
</dbReference>
<keyword evidence="11" id="KW-1185">Reference proteome</keyword>
<feature type="transmembrane region" description="Helical" evidence="9">
    <location>
        <begin position="391"/>
        <end position="416"/>
    </location>
</feature>
<comment type="similarity">
    <text evidence="2">Belongs to the resistance-nodulation-cell division (RND) (TC 2.A.6) family.</text>
</comment>
<reference evidence="10 11" key="1">
    <citation type="submission" date="2020-09" db="EMBL/GenBank/DDBJ databases">
        <title>Genome sequences of type strains of Chitinophaga qingshengii and Chitinophaga varians.</title>
        <authorList>
            <person name="Kittiwongwattana C."/>
        </authorList>
    </citation>
    <scope>NUCLEOTIDE SEQUENCE [LARGE SCALE GENOMIC DNA]</scope>
    <source>
        <strain evidence="10 11">JCM 30026</strain>
    </source>
</reference>
<evidence type="ECO:0000256" key="2">
    <source>
        <dbReference type="ARBA" id="ARBA00010942"/>
    </source>
</evidence>
<evidence type="ECO:0000313" key="10">
    <source>
        <dbReference type="EMBL" id="MBC9929091.1"/>
    </source>
</evidence>
<feature type="transmembrane region" description="Helical" evidence="9">
    <location>
        <begin position="978"/>
        <end position="997"/>
    </location>
</feature>
<dbReference type="SUPFAM" id="SSF82693">
    <property type="entry name" value="Multidrug efflux transporter AcrB pore domain, PN1, PN2, PC1 and PC2 subdomains"/>
    <property type="match status" value="4"/>
</dbReference>
<proteinExistence type="inferred from homology"/>
<gene>
    <name evidence="10" type="ORF">ICL07_01825</name>
</gene>
<evidence type="ECO:0000256" key="8">
    <source>
        <dbReference type="ARBA" id="ARBA00023136"/>
    </source>
</evidence>
<evidence type="ECO:0000313" key="11">
    <source>
        <dbReference type="Proteomes" id="UP000659124"/>
    </source>
</evidence>
<organism evidence="10 11">
    <name type="scientific">Chitinophaga qingshengii</name>
    <dbReference type="NCBI Taxonomy" id="1569794"/>
    <lineage>
        <taxon>Bacteria</taxon>
        <taxon>Pseudomonadati</taxon>
        <taxon>Bacteroidota</taxon>
        <taxon>Chitinophagia</taxon>
        <taxon>Chitinophagales</taxon>
        <taxon>Chitinophagaceae</taxon>
        <taxon>Chitinophaga</taxon>
    </lineage>
</organism>
<dbReference type="SUPFAM" id="SSF82714">
    <property type="entry name" value="Multidrug efflux transporter AcrB TolC docking domain, DN and DC subdomains"/>
    <property type="match status" value="2"/>
</dbReference>
<accession>A0ABR7TFH6</accession>
<sequence length="1057" mass="114549">MLNKIIQRPVLATVISVILVILGIVGLTRLPVTQFPDIAPPSVVVSATFPGGNAATVLRSVVTPLEEAINGVENMTYIQSTASNDGMGMVTVFFKLGTDPDQAAVNVQNRVAQVTSQLPPEVIQAGVTTTKQQNGMIMILDLVSDDNKKYDEAFLQNYAKINVIPEIKRIPGVGQAQIFGAKDYSMRVWLKPEQLAAYNVTTTEVMNAIRDQSLEAAPGKFGEGTNEPLSFVINYKGKFNLPEQYEKIVIRVAPDGSVLYLKDLARIELGSANYTTDNRVNGKDAVTMAIFQTNGSNANAIQTAISEVMNNASKTFPKGIHYNVTMSTKEQLDISIEQVKSTLIEAFILVFVIVFLFLQDFRSTLIPAIAVPVSLIGTFFFLQLMGFSINMLTLFALVLAIGIVVDDAIVVVEAVHSKMERSHLPARAATLSAMSEITGAIVSITLVMAAVFLPVGFMEGPTGVFYRQFAFTLAIAILISALNALTLSPALCALFLKNTHAGEGSHDGKAPARQGFAGRFFTAFNSGFQAMTNKYGRAVKWLISHKWVGLGLLAIITAVSAWLMQVTPKGFIPNEDGSFVAYSLSLPPGAGLDRTTKVLHRADSILRQMSFVESETSISGYNILSNGASPAYAMGFVKLKPIKERGDISKIDDIVGVLTEKLAAIKEGTFSVFTFPTVPGFGSFSGLELVLQDRTGGPVDKFSEVANKFIGELMQTPEIAVAFTMFKADFPQYEIVVDAVKAKQLGVSVSDLMMSLQTYYGSNQANDFNRFGKYYRVMVQAEPGSRGNPSSLEGMFVKNDQGQMVPVNSVITLKKVYGPEMMNRYNLFNSITINAMPKPGYSSGDAINAVERLAATRLPVGFSYEWTGLSKEEKTAGNQMVFIFVLALVFVYFLLAAQYESYLLPLAVLLSIPTGILGVFLAINLTGIDNNIYVQVGLVMLIGLLAKNAILIVEFAVQRRRAGKTLLSAALEAAKLRLRPIIMTSLAFVAGLMPLMFVKGPSALGNHSISIGTAGGMLSGVILGVFIIPVLFIVFQYLQEKVSRHKPVTIKEEPVTA</sequence>